<dbReference type="SMR" id="A0A445KA69"/>
<evidence type="ECO:0000256" key="9">
    <source>
        <dbReference type="RuleBase" id="RU003682"/>
    </source>
</evidence>
<comment type="caution">
    <text evidence="11">The sequence shown here is derived from an EMBL/GenBank/DDBJ whole genome shotgun (WGS) entry which is preliminary data.</text>
</comment>
<comment type="pathway">
    <text evidence="2">Hormone biosynthesis.</text>
</comment>
<evidence type="ECO:0000259" key="10">
    <source>
        <dbReference type="PROSITE" id="PS51471"/>
    </source>
</evidence>
<name>A0A445KA69_GLYSO</name>
<dbReference type="GO" id="GO:0009686">
    <property type="term" value="P:gibberellin biosynthetic process"/>
    <property type="evidence" value="ECO:0007669"/>
    <property type="project" value="UniProtKB-ARBA"/>
</dbReference>
<dbReference type="InterPro" id="IPR044861">
    <property type="entry name" value="IPNS-like_FE2OG_OXY"/>
</dbReference>
<dbReference type="PRINTS" id="PR00682">
    <property type="entry name" value="IPNSYNTHASE"/>
</dbReference>
<comment type="pathway">
    <text evidence="6">Plant hormone biosynthesis; gibberellin biosynthesis.</text>
</comment>
<dbReference type="GO" id="GO:0046872">
    <property type="term" value="F:metal ion binding"/>
    <property type="evidence" value="ECO:0007669"/>
    <property type="project" value="UniProtKB-KW"/>
</dbReference>
<dbReference type="Pfam" id="PF03171">
    <property type="entry name" value="2OG-FeII_Oxy"/>
    <property type="match status" value="1"/>
</dbReference>
<evidence type="ECO:0000313" key="11">
    <source>
        <dbReference type="EMBL" id="RZC07698.1"/>
    </source>
</evidence>
<evidence type="ECO:0000256" key="5">
    <source>
        <dbReference type="ARBA" id="ARBA00023004"/>
    </source>
</evidence>
<dbReference type="EMBL" id="QZWG01000006">
    <property type="protein sequence ID" value="RZC07698.1"/>
    <property type="molecule type" value="Genomic_DNA"/>
</dbReference>
<dbReference type="AlphaFoldDB" id="A0A445KA69"/>
<dbReference type="Proteomes" id="UP000289340">
    <property type="component" value="Chromosome 6"/>
</dbReference>
<keyword evidence="5 9" id="KW-0408">Iron</keyword>
<dbReference type="InterPro" id="IPR050231">
    <property type="entry name" value="Iron_ascorbate_oxido_reductase"/>
</dbReference>
<evidence type="ECO:0000256" key="4">
    <source>
        <dbReference type="ARBA" id="ARBA00023002"/>
    </source>
</evidence>
<dbReference type="InterPro" id="IPR005123">
    <property type="entry name" value="Oxoglu/Fe-dep_dioxygenase_dom"/>
</dbReference>
<feature type="domain" description="Fe2OG dioxygenase" evidence="10">
    <location>
        <begin position="235"/>
        <end position="335"/>
    </location>
</feature>
<reference evidence="11 12" key="1">
    <citation type="submission" date="2018-09" db="EMBL/GenBank/DDBJ databases">
        <title>A high-quality reference genome of wild soybean provides a powerful tool to mine soybean genomes.</title>
        <authorList>
            <person name="Xie M."/>
            <person name="Chung C.Y.L."/>
            <person name="Li M.-W."/>
            <person name="Wong F.-L."/>
            <person name="Chan T.-F."/>
            <person name="Lam H.-M."/>
        </authorList>
    </citation>
    <scope>NUCLEOTIDE SEQUENCE [LARGE SCALE GENOMIC DNA]</scope>
    <source>
        <strain evidence="12">cv. W05</strain>
        <tissue evidence="11">Hypocotyl of etiolated seedlings</tissue>
    </source>
</reference>
<evidence type="ECO:0000256" key="3">
    <source>
        <dbReference type="ARBA" id="ARBA00022723"/>
    </source>
</evidence>
<evidence type="ECO:0000256" key="1">
    <source>
        <dbReference type="ARBA" id="ARBA00001961"/>
    </source>
</evidence>
<dbReference type="PROSITE" id="PS51471">
    <property type="entry name" value="FE2OG_OXY"/>
    <property type="match status" value="1"/>
</dbReference>
<organism evidence="11 12">
    <name type="scientific">Glycine soja</name>
    <name type="common">Wild soybean</name>
    <dbReference type="NCBI Taxonomy" id="3848"/>
    <lineage>
        <taxon>Eukaryota</taxon>
        <taxon>Viridiplantae</taxon>
        <taxon>Streptophyta</taxon>
        <taxon>Embryophyta</taxon>
        <taxon>Tracheophyta</taxon>
        <taxon>Spermatophyta</taxon>
        <taxon>Magnoliopsida</taxon>
        <taxon>eudicotyledons</taxon>
        <taxon>Gunneridae</taxon>
        <taxon>Pentapetalae</taxon>
        <taxon>rosids</taxon>
        <taxon>fabids</taxon>
        <taxon>Fabales</taxon>
        <taxon>Fabaceae</taxon>
        <taxon>Papilionoideae</taxon>
        <taxon>50 kb inversion clade</taxon>
        <taxon>NPAAA clade</taxon>
        <taxon>indigoferoid/millettioid clade</taxon>
        <taxon>Phaseoleae</taxon>
        <taxon>Glycine</taxon>
        <taxon>Glycine subgen. Soja</taxon>
    </lineage>
</organism>
<keyword evidence="4 9" id="KW-0560">Oxidoreductase</keyword>
<dbReference type="SUPFAM" id="SSF51197">
    <property type="entry name" value="Clavaminate synthase-like"/>
    <property type="match status" value="1"/>
</dbReference>
<dbReference type="Pfam" id="PF14226">
    <property type="entry name" value="DIOX_N"/>
    <property type="match status" value="1"/>
</dbReference>
<dbReference type="GO" id="GO:0045544">
    <property type="term" value="F:gibberellin 20-oxidase activity"/>
    <property type="evidence" value="ECO:0007669"/>
    <property type="project" value="UniProtKB-ARBA"/>
</dbReference>
<comment type="catalytic activity">
    <reaction evidence="8">
        <text>gibberellin A12 + 2 2-oxoglutarate + 3 O2 + H(+) = gibberellin A9 + 2 succinate + 3 CO2 + 2 H2O</text>
        <dbReference type="Rhea" id="RHEA:60772"/>
        <dbReference type="ChEBI" id="CHEBI:15377"/>
        <dbReference type="ChEBI" id="CHEBI:15378"/>
        <dbReference type="ChEBI" id="CHEBI:15379"/>
        <dbReference type="ChEBI" id="CHEBI:16526"/>
        <dbReference type="ChEBI" id="CHEBI:16810"/>
        <dbReference type="ChEBI" id="CHEBI:30031"/>
        <dbReference type="ChEBI" id="CHEBI:58627"/>
        <dbReference type="ChEBI" id="CHEBI:73255"/>
    </reaction>
    <physiologicalReaction direction="left-to-right" evidence="8">
        <dbReference type="Rhea" id="RHEA:60773"/>
    </physiologicalReaction>
</comment>
<dbReference type="InterPro" id="IPR026992">
    <property type="entry name" value="DIOX_N"/>
</dbReference>
<dbReference type="Gene3D" id="2.60.120.330">
    <property type="entry name" value="B-lactam Antibiotic, Isopenicillin N Synthase, Chain"/>
    <property type="match status" value="1"/>
</dbReference>
<dbReference type="InterPro" id="IPR027443">
    <property type="entry name" value="IPNS-like_sf"/>
</dbReference>
<dbReference type="Gramene" id="XM_028380648.1">
    <property type="protein sequence ID" value="XP_028236449.1"/>
    <property type="gene ID" value="LOC114415797"/>
</dbReference>
<evidence type="ECO:0000256" key="8">
    <source>
        <dbReference type="ARBA" id="ARBA00050508"/>
    </source>
</evidence>
<comment type="similarity">
    <text evidence="7">Belongs to the iron/ascorbate-dependent oxidoreductase family. GA20OX subfamily.</text>
</comment>
<dbReference type="FunFam" id="2.60.120.330:FF:000003">
    <property type="entry name" value="Gibberellin 20 oxidase 2"/>
    <property type="match status" value="1"/>
</dbReference>
<evidence type="ECO:0000256" key="7">
    <source>
        <dbReference type="ARBA" id="ARBA00043997"/>
    </source>
</evidence>
<evidence type="ECO:0000256" key="6">
    <source>
        <dbReference type="ARBA" id="ARBA00037909"/>
    </source>
</evidence>
<comment type="cofactor">
    <cofactor evidence="1">
        <name>L-ascorbate</name>
        <dbReference type="ChEBI" id="CHEBI:38290"/>
    </cofactor>
</comment>
<gene>
    <name evidence="11" type="ORF">D0Y65_014794</name>
</gene>
<keyword evidence="12" id="KW-1185">Reference proteome</keyword>
<dbReference type="PANTHER" id="PTHR47990">
    <property type="entry name" value="2-OXOGLUTARATE (2OG) AND FE(II)-DEPENDENT OXYGENASE SUPERFAMILY PROTEIN-RELATED"/>
    <property type="match status" value="1"/>
</dbReference>
<proteinExistence type="inferred from homology"/>
<accession>A0A445KA69</accession>
<evidence type="ECO:0000313" key="12">
    <source>
        <dbReference type="Proteomes" id="UP000289340"/>
    </source>
</evidence>
<sequence>MPYAKMSPPLMELSASTLVLYPASQPPQEPKNENNGGIVFDSKNLQQMQGEMPKEFLWPSRDLVDTTQEELKEPLVDLAIFKNGDEKAISNAAELVRKACLKHGFFQVINHGVDPDLIDAAYHEIDSIFKLPLSKKMGAKRKPGGVSGYSGAHADRYSSKLPWKETFSFLYDHQSFSNSQIVDYFKSVLGEDLQHTGRVYQKYCEAMKDLSLVIMELLGISLGVDREHYRRFFQDGDSIMRCNYYPPCNRANLTLGTGPHTDPTSLTILHQDQVGGLEVFVDNKWLAVRPRSEALVINIGDTFMALSNGRYKSCLHRALVNTYRERRSLVYFVCPREDKIVRPPDNLLCRNEERKYPDFTWSNLFEFTQKHYRADVATLQSFIEWQQCSNSNPSNF</sequence>
<evidence type="ECO:0000256" key="2">
    <source>
        <dbReference type="ARBA" id="ARBA00004972"/>
    </source>
</evidence>
<protein>
    <submittedName>
        <fullName evidence="11">Gibberellin 20 oxidase 3</fullName>
    </submittedName>
</protein>
<keyword evidence="3 9" id="KW-0479">Metal-binding</keyword>